<dbReference type="InterPro" id="IPR007712">
    <property type="entry name" value="RelE/ParE_toxin"/>
</dbReference>
<accession>A0A239GNY5</accession>
<sequence length="95" mass="11231">MTTYKLEFFEDAKKEWDRLDSTIRSQFRKKLQQRLEHPHVASARLHGLAHCYKIKLRSAGYRLIYQVEDDILIVAVVAIGKRERDEAYKAAARRL</sequence>
<dbReference type="Gene3D" id="3.30.2310.20">
    <property type="entry name" value="RelE-like"/>
    <property type="match status" value="1"/>
</dbReference>
<keyword evidence="2" id="KW-1277">Toxin-antitoxin system</keyword>
<dbReference type="AlphaFoldDB" id="A0A239GNY5"/>
<proteinExistence type="inferred from homology"/>
<name>A0A239GNY5_9SPHN</name>
<protein>
    <submittedName>
        <fullName evidence="3">mRNA interferase RelE/StbE</fullName>
    </submittedName>
</protein>
<dbReference type="NCBIfam" id="TIGR02385">
    <property type="entry name" value="RelE_StbE"/>
    <property type="match status" value="1"/>
</dbReference>
<dbReference type="EMBL" id="FZPA01000004">
    <property type="protein sequence ID" value="SNS70976.1"/>
    <property type="molecule type" value="Genomic_DNA"/>
</dbReference>
<comment type="similarity">
    <text evidence="1">Belongs to the RelE toxin family.</text>
</comment>
<evidence type="ECO:0000256" key="2">
    <source>
        <dbReference type="ARBA" id="ARBA00022649"/>
    </source>
</evidence>
<evidence type="ECO:0000256" key="1">
    <source>
        <dbReference type="ARBA" id="ARBA00006226"/>
    </source>
</evidence>
<dbReference type="PANTHER" id="PTHR35601">
    <property type="entry name" value="TOXIN RELE"/>
    <property type="match status" value="1"/>
</dbReference>
<evidence type="ECO:0000313" key="3">
    <source>
        <dbReference type="EMBL" id="SNS70976.1"/>
    </source>
</evidence>
<evidence type="ECO:0000313" key="4">
    <source>
        <dbReference type="Proteomes" id="UP000198339"/>
    </source>
</evidence>
<organism evidence="3 4">
    <name type="scientific">Sphingopyxis indica</name>
    <dbReference type="NCBI Taxonomy" id="436663"/>
    <lineage>
        <taxon>Bacteria</taxon>
        <taxon>Pseudomonadati</taxon>
        <taxon>Pseudomonadota</taxon>
        <taxon>Alphaproteobacteria</taxon>
        <taxon>Sphingomonadales</taxon>
        <taxon>Sphingomonadaceae</taxon>
        <taxon>Sphingopyxis</taxon>
    </lineage>
</organism>
<dbReference type="RefSeq" id="WP_089215364.1">
    <property type="nucleotide sequence ID" value="NZ_FZPA01000004.1"/>
</dbReference>
<dbReference type="Proteomes" id="UP000198339">
    <property type="component" value="Unassembled WGS sequence"/>
</dbReference>
<dbReference type="OrthoDB" id="9801234at2"/>
<keyword evidence="4" id="KW-1185">Reference proteome</keyword>
<reference evidence="3 4" key="1">
    <citation type="submission" date="2017-06" db="EMBL/GenBank/DDBJ databases">
        <authorList>
            <person name="Kim H.J."/>
            <person name="Triplett B.A."/>
        </authorList>
    </citation>
    <scope>NUCLEOTIDE SEQUENCE [LARGE SCALE GENOMIC DNA]</scope>
    <source>
        <strain evidence="3 4">DS15</strain>
    </source>
</reference>
<dbReference type="SUPFAM" id="SSF143011">
    <property type="entry name" value="RelE-like"/>
    <property type="match status" value="1"/>
</dbReference>
<dbReference type="Pfam" id="PF05016">
    <property type="entry name" value="ParE_toxin"/>
    <property type="match status" value="1"/>
</dbReference>
<gene>
    <name evidence="3" type="ORF">SAMN06295955_10445</name>
</gene>
<dbReference type="PANTHER" id="PTHR35601:SF1">
    <property type="entry name" value="TOXIN RELE"/>
    <property type="match status" value="1"/>
</dbReference>
<dbReference type="InterPro" id="IPR035093">
    <property type="entry name" value="RelE/ParE_toxin_dom_sf"/>
</dbReference>